<proteinExistence type="predicted"/>
<dbReference type="EMBL" id="OZ034831">
    <property type="protein sequence ID" value="CAL1688280.1"/>
    <property type="molecule type" value="Genomic_DNA"/>
</dbReference>
<reference evidence="1" key="1">
    <citation type="submission" date="2024-04" db="EMBL/GenBank/DDBJ databases">
        <authorList>
            <consortium name="Molecular Ecology Group"/>
        </authorList>
    </citation>
    <scope>NUCLEOTIDE SEQUENCE</scope>
</reference>
<sequence>MHFLGTPTLLDNVLYGARRGPSIVSRSDLVVGKAGRMENVFISGRAVTGTKEQALKASTKAIKVRPRSPISERAISLTARTFGARCVF</sequence>
<organism evidence="1 2">
    <name type="scientific">Lasius platythorax</name>
    <dbReference type="NCBI Taxonomy" id="488582"/>
    <lineage>
        <taxon>Eukaryota</taxon>
        <taxon>Metazoa</taxon>
        <taxon>Ecdysozoa</taxon>
        <taxon>Arthropoda</taxon>
        <taxon>Hexapoda</taxon>
        <taxon>Insecta</taxon>
        <taxon>Pterygota</taxon>
        <taxon>Neoptera</taxon>
        <taxon>Endopterygota</taxon>
        <taxon>Hymenoptera</taxon>
        <taxon>Apocrita</taxon>
        <taxon>Aculeata</taxon>
        <taxon>Formicoidea</taxon>
        <taxon>Formicidae</taxon>
        <taxon>Formicinae</taxon>
        <taxon>Lasius</taxon>
        <taxon>Lasius</taxon>
    </lineage>
</organism>
<gene>
    <name evidence="1" type="ORF">LPLAT_LOCUS13374</name>
</gene>
<accession>A0AAV2P5U3</accession>
<name>A0AAV2P5U3_9HYME</name>
<keyword evidence="2" id="KW-1185">Reference proteome</keyword>
<evidence type="ECO:0000313" key="1">
    <source>
        <dbReference type="EMBL" id="CAL1688280.1"/>
    </source>
</evidence>
<protein>
    <submittedName>
        <fullName evidence="1">Uncharacterized protein</fullName>
    </submittedName>
</protein>
<evidence type="ECO:0000313" key="2">
    <source>
        <dbReference type="Proteomes" id="UP001497644"/>
    </source>
</evidence>
<dbReference type="Proteomes" id="UP001497644">
    <property type="component" value="Chromosome 8"/>
</dbReference>
<dbReference type="AlphaFoldDB" id="A0AAV2P5U3"/>